<feature type="region of interest" description="Disordered" evidence="1">
    <location>
        <begin position="61"/>
        <end position="90"/>
    </location>
</feature>
<sequence>MSTIDQWATDNLSLFLGLDPDTLSQQVLPYLNTFNTPDDLANHLQTLLGITPATTDFIHEYTSRRFGPPPPPPAKRAPSSSSRSQFPSPAQIAQQNVAKQAWANEKNVYRKKDTEDEYFVGYARVPWLFREQETIELQTHLRQSFPRRITGYISSVLSITITTTTTTNSFCIDTVYEREPTYIGLIADLRQDDQEEEEGVGRLDGP</sequence>
<proteinExistence type="predicted"/>
<gene>
    <name evidence="2" type="ORF">BC938DRAFT_473322</name>
</gene>
<name>A0A433Q4N2_9FUNG</name>
<protein>
    <submittedName>
        <fullName evidence="2">Uncharacterized protein</fullName>
    </submittedName>
</protein>
<reference evidence="2 3" key="1">
    <citation type="journal article" date="2018" name="New Phytol.">
        <title>Phylogenomics of Endogonaceae and evolution of mycorrhizas within Mucoromycota.</title>
        <authorList>
            <person name="Chang Y."/>
            <person name="Desiro A."/>
            <person name="Na H."/>
            <person name="Sandor L."/>
            <person name="Lipzen A."/>
            <person name="Clum A."/>
            <person name="Barry K."/>
            <person name="Grigoriev I.V."/>
            <person name="Martin F.M."/>
            <person name="Stajich J.E."/>
            <person name="Smith M.E."/>
            <person name="Bonito G."/>
            <person name="Spatafora J.W."/>
        </authorList>
    </citation>
    <scope>NUCLEOTIDE SEQUENCE [LARGE SCALE GENOMIC DNA]</scope>
    <source>
        <strain evidence="2 3">AD002</strain>
    </source>
</reference>
<accession>A0A433Q4N2</accession>
<organism evidence="2 3">
    <name type="scientific">Jimgerdemannia flammicorona</name>
    <dbReference type="NCBI Taxonomy" id="994334"/>
    <lineage>
        <taxon>Eukaryota</taxon>
        <taxon>Fungi</taxon>
        <taxon>Fungi incertae sedis</taxon>
        <taxon>Mucoromycota</taxon>
        <taxon>Mucoromycotina</taxon>
        <taxon>Endogonomycetes</taxon>
        <taxon>Endogonales</taxon>
        <taxon>Endogonaceae</taxon>
        <taxon>Jimgerdemannia</taxon>
    </lineage>
</organism>
<dbReference type="AlphaFoldDB" id="A0A433Q4N2"/>
<evidence type="ECO:0000256" key="1">
    <source>
        <dbReference type="SAM" id="MobiDB-lite"/>
    </source>
</evidence>
<keyword evidence="3" id="KW-1185">Reference proteome</keyword>
<dbReference type="EMBL" id="RBNJ01015448">
    <property type="protein sequence ID" value="RUS24614.1"/>
    <property type="molecule type" value="Genomic_DNA"/>
</dbReference>
<feature type="compositionally biased region" description="Low complexity" evidence="1">
    <location>
        <begin position="76"/>
        <end position="90"/>
    </location>
</feature>
<evidence type="ECO:0000313" key="3">
    <source>
        <dbReference type="Proteomes" id="UP000274822"/>
    </source>
</evidence>
<evidence type="ECO:0000313" key="2">
    <source>
        <dbReference type="EMBL" id="RUS24614.1"/>
    </source>
</evidence>
<comment type="caution">
    <text evidence="2">The sequence shown here is derived from an EMBL/GenBank/DDBJ whole genome shotgun (WGS) entry which is preliminary data.</text>
</comment>
<dbReference type="Proteomes" id="UP000274822">
    <property type="component" value="Unassembled WGS sequence"/>
</dbReference>